<organism evidence="1 2">
    <name type="scientific">Flavivirga jejuensis</name>
    <dbReference type="NCBI Taxonomy" id="870487"/>
    <lineage>
        <taxon>Bacteria</taxon>
        <taxon>Pseudomonadati</taxon>
        <taxon>Bacteroidota</taxon>
        <taxon>Flavobacteriia</taxon>
        <taxon>Flavobacteriales</taxon>
        <taxon>Flavobacteriaceae</taxon>
        <taxon>Flavivirga</taxon>
    </lineage>
</organism>
<evidence type="ECO:0000313" key="1">
    <source>
        <dbReference type="EMBL" id="MDO5975434.1"/>
    </source>
</evidence>
<dbReference type="RefSeq" id="WP_303302634.1">
    <property type="nucleotide sequence ID" value="NZ_BAABDA010000050.1"/>
</dbReference>
<keyword evidence="2" id="KW-1185">Reference proteome</keyword>
<evidence type="ECO:0000313" key="2">
    <source>
        <dbReference type="Proteomes" id="UP001176806"/>
    </source>
</evidence>
<evidence type="ECO:0008006" key="3">
    <source>
        <dbReference type="Google" id="ProtNLM"/>
    </source>
</evidence>
<protein>
    <recommendedName>
        <fullName evidence="3">Lipoprotein</fullName>
    </recommendedName>
</protein>
<name>A0ABT8WQM0_9FLAO</name>
<gene>
    <name evidence="1" type="ORF">Q4Q40_14655</name>
</gene>
<reference evidence="1" key="1">
    <citation type="submission" date="2023-07" db="EMBL/GenBank/DDBJ databases">
        <title>Two novel species in the genus Flavivirga.</title>
        <authorList>
            <person name="Kwon K."/>
        </authorList>
    </citation>
    <scope>NUCLEOTIDE SEQUENCE</scope>
    <source>
        <strain evidence="1">KACC 14158</strain>
    </source>
</reference>
<sequence length="142" mass="16304">MKKLITSILIFTLCLGCSDEKTEWQIERNAIIFFGCKLKNEKFTLSFKQTNKSLNYEYVNEIDSSKTIFIKKLKDSNSLLFGGEKFIKTDKEPFRNLMFQGLEFDFYDLENPVSDGTGPIIFNSKFGLLAIKNVFGPTIIIS</sequence>
<dbReference type="Proteomes" id="UP001176806">
    <property type="component" value="Unassembled WGS sequence"/>
</dbReference>
<accession>A0ABT8WQM0</accession>
<proteinExistence type="predicted"/>
<comment type="caution">
    <text evidence="1">The sequence shown here is derived from an EMBL/GenBank/DDBJ whole genome shotgun (WGS) entry which is preliminary data.</text>
</comment>
<dbReference type="EMBL" id="JAUOEL010000005">
    <property type="protein sequence ID" value="MDO5975434.1"/>
    <property type="molecule type" value="Genomic_DNA"/>
</dbReference>